<proteinExistence type="predicted"/>
<name>A0A7W9FG07_9CAUL</name>
<comment type="caution">
    <text evidence="2">The sequence shown here is derived from an EMBL/GenBank/DDBJ whole genome shotgun (WGS) entry which is preliminary data.</text>
</comment>
<feature type="signal peptide" evidence="1">
    <location>
        <begin position="1"/>
        <end position="21"/>
    </location>
</feature>
<organism evidence="2 3">
    <name type="scientific">Brevundimonas variabilis</name>
    <dbReference type="NCBI Taxonomy" id="74312"/>
    <lineage>
        <taxon>Bacteria</taxon>
        <taxon>Pseudomonadati</taxon>
        <taxon>Pseudomonadota</taxon>
        <taxon>Alphaproteobacteria</taxon>
        <taxon>Caulobacterales</taxon>
        <taxon>Caulobacteraceae</taxon>
        <taxon>Brevundimonas</taxon>
    </lineage>
</organism>
<gene>
    <name evidence="2" type="ORF">GGR13_001518</name>
</gene>
<protein>
    <submittedName>
        <fullName evidence="2">Uncharacterized protein</fullName>
    </submittedName>
</protein>
<accession>A0A7W9FG07</accession>
<dbReference type="AlphaFoldDB" id="A0A7W9FG07"/>
<reference evidence="2 3" key="1">
    <citation type="submission" date="2020-08" db="EMBL/GenBank/DDBJ databases">
        <title>Genomic Encyclopedia of Type Strains, Phase IV (KMG-IV): sequencing the most valuable type-strain genomes for metagenomic binning, comparative biology and taxonomic classification.</title>
        <authorList>
            <person name="Goeker M."/>
        </authorList>
    </citation>
    <scope>NUCLEOTIDE SEQUENCE [LARGE SCALE GENOMIC DNA]</scope>
    <source>
        <strain evidence="2 3">DSM 4737</strain>
    </source>
</reference>
<dbReference type="Proteomes" id="UP000545037">
    <property type="component" value="Unassembled WGS sequence"/>
</dbReference>
<evidence type="ECO:0000313" key="3">
    <source>
        <dbReference type="Proteomes" id="UP000545037"/>
    </source>
</evidence>
<keyword evidence="3" id="KW-1185">Reference proteome</keyword>
<evidence type="ECO:0000313" key="2">
    <source>
        <dbReference type="EMBL" id="MBB5745934.1"/>
    </source>
</evidence>
<keyword evidence="1" id="KW-0732">Signal</keyword>
<dbReference type="EMBL" id="JACHOR010000002">
    <property type="protein sequence ID" value="MBB5745934.1"/>
    <property type="molecule type" value="Genomic_DNA"/>
</dbReference>
<feature type="chain" id="PRO_5031078717" evidence="1">
    <location>
        <begin position="22"/>
        <end position="125"/>
    </location>
</feature>
<sequence length="125" mass="13301">MRRIARLSPIVLVLTASSAVAQGSNTDAYDGLHFHVAAPQGANWSLECRFRPMQITINQYERRFTNQLRYSGSGPRAGRLPGDNGRCVLTKTGGAGPVGLALVKNGVPRAAGTLDPARPAAIDVF</sequence>
<dbReference type="RefSeq" id="WP_183212880.1">
    <property type="nucleotide sequence ID" value="NZ_JACHOR010000002.1"/>
</dbReference>
<evidence type="ECO:0000256" key="1">
    <source>
        <dbReference type="SAM" id="SignalP"/>
    </source>
</evidence>